<protein>
    <submittedName>
        <fullName evidence="2">Centrosomal protein of 126 kDa-like</fullName>
    </submittedName>
</protein>
<dbReference type="InterPro" id="IPR028257">
    <property type="entry name" value="CEP126"/>
</dbReference>
<reference evidence="2" key="1">
    <citation type="submission" date="2022-02" db="EMBL/GenBank/DDBJ databases">
        <title>Atlantic sturgeon de novo genome assembly.</title>
        <authorList>
            <person name="Stock M."/>
            <person name="Klopp C."/>
            <person name="Guiguen Y."/>
            <person name="Cabau C."/>
            <person name="Parinello H."/>
            <person name="Santidrian Yebra-Pimentel E."/>
            <person name="Kuhl H."/>
            <person name="Dirks R.P."/>
            <person name="Guessner J."/>
            <person name="Wuertz S."/>
            <person name="Du K."/>
            <person name="Schartl M."/>
        </authorList>
    </citation>
    <scope>NUCLEOTIDE SEQUENCE</scope>
    <source>
        <strain evidence="2">STURGEONOMICS-FGT-2020</strain>
        <tissue evidence="2">Whole blood</tissue>
    </source>
</reference>
<feature type="compositionally biased region" description="Acidic residues" evidence="1">
    <location>
        <begin position="633"/>
        <end position="643"/>
    </location>
</feature>
<name>A0AAD8DEF7_ACIOX</name>
<feature type="region of interest" description="Disordered" evidence="1">
    <location>
        <begin position="703"/>
        <end position="747"/>
    </location>
</feature>
<organism evidence="2 3">
    <name type="scientific">Acipenser oxyrinchus oxyrinchus</name>
    <dbReference type="NCBI Taxonomy" id="40147"/>
    <lineage>
        <taxon>Eukaryota</taxon>
        <taxon>Metazoa</taxon>
        <taxon>Chordata</taxon>
        <taxon>Craniata</taxon>
        <taxon>Vertebrata</taxon>
        <taxon>Euteleostomi</taxon>
        <taxon>Actinopterygii</taxon>
        <taxon>Chondrostei</taxon>
        <taxon>Acipenseriformes</taxon>
        <taxon>Acipenseridae</taxon>
        <taxon>Acipenser</taxon>
    </lineage>
</organism>
<dbReference type="Proteomes" id="UP001230051">
    <property type="component" value="Unassembled WGS sequence"/>
</dbReference>
<dbReference type="GO" id="GO:0030496">
    <property type="term" value="C:midbody"/>
    <property type="evidence" value="ECO:0007669"/>
    <property type="project" value="TreeGrafter"/>
</dbReference>
<feature type="compositionally biased region" description="Low complexity" evidence="1">
    <location>
        <begin position="131"/>
        <end position="140"/>
    </location>
</feature>
<dbReference type="GO" id="GO:0005813">
    <property type="term" value="C:centrosome"/>
    <property type="evidence" value="ECO:0007669"/>
    <property type="project" value="InterPro"/>
</dbReference>
<dbReference type="GO" id="GO:0007052">
    <property type="term" value="P:mitotic spindle organization"/>
    <property type="evidence" value="ECO:0007669"/>
    <property type="project" value="InterPro"/>
</dbReference>
<dbReference type="Pfam" id="PF15352">
    <property type="entry name" value="K1377"/>
    <property type="match status" value="2"/>
</dbReference>
<feature type="compositionally biased region" description="Basic and acidic residues" evidence="1">
    <location>
        <begin position="253"/>
        <end position="262"/>
    </location>
</feature>
<feature type="region of interest" description="Disordered" evidence="1">
    <location>
        <begin position="631"/>
        <end position="673"/>
    </location>
</feature>
<dbReference type="GO" id="GO:1905515">
    <property type="term" value="P:non-motile cilium assembly"/>
    <property type="evidence" value="ECO:0007669"/>
    <property type="project" value="InterPro"/>
</dbReference>
<dbReference type="GO" id="GO:0097546">
    <property type="term" value="C:ciliary base"/>
    <property type="evidence" value="ECO:0007669"/>
    <property type="project" value="InterPro"/>
</dbReference>
<dbReference type="EMBL" id="JAGXEW010000009">
    <property type="protein sequence ID" value="KAK1168218.1"/>
    <property type="molecule type" value="Genomic_DNA"/>
</dbReference>
<feature type="region of interest" description="Disordered" evidence="1">
    <location>
        <begin position="128"/>
        <end position="164"/>
    </location>
</feature>
<gene>
    <name evidence="2" type="primary">CEP126</name>
    <name evidence="2" type="ORF">AOXY_G11110</name>
</gene>
<comment type="caution">
    <text evidence="2">The sequence shown here is derived from an EMBL/GenBank/DDBJ whole genome shotgun (WGS) entry which is preliminary data.</text>
</comment>
<feature type="region of interest" description="Disordered" evidence="1">
    <location>
        <begin position="243"/>
        <end position="269"/>
    </location>
</feature>
<feature type="compositionally biased region" description="Low complexity" evidence="1">
    <location>
        <begin position="151"/>
        <end position="164"/>
    </location>
</feature>
<dbReference type="GO" id="GO:0031122">
    <property type="term" value="P:cytoplasmic microtubule organization"/>
    <property type="evidence" value="ECO:0007669"/>
    <property type="project" value="InterPro"/>
</dbReference>
<evidence type="ECO:0000256" key="1">
    <source>
        <dbReference type="SAM" id="MobiDB-lite"/>
    </source>
</evidence>
<proteinExistence type="predicted"/>
<feature type="region of interest" description="Disordered" evidence="1">
    <location>
        <begin position="443"/>
        <end position="463"/>
    </location>
</feature>
<sequence>MFDVKKQITLDSPVLNSLTTYATRNTKIQHDADLEEDRQALVEEQKASRARARQFSSETNRRRRILEERRKEDDVREQRVREDILQQRKQRVQEVTERFQRAHLPPAQRKRQVYRKQTPRLEEALEQIQGSFSSSSPYSPIYLRNPTNNRSHSSSPSSSAVSSSSRYQKQLSAAVAYAKLMQEKSGTNLMNSQLLFQHELQETQRLLEEQQDFQQEVRQLGQSESLSSLDSLENEEQNYISTANYQRPFYTSPEDHVSDNYRRPQSSRKHLNGMSSAAEMPFSKTESHDLWNQHSWTSANCQTRPLSNTTDESINNKCLNSKQQQETAHNRRDAHFDHQCPNAKESFYNDHIPLALNTNVSCNPCGTEPRLTTAVQDKLERHNDLVKGGLTAIPSKAWSTPDPTPRETLISTQEGQPESIQQIRNPSVHFSSQPIATQVILPSSHSKSEADTNNTSAPPSTLQETINHTESTHVKPVDKVIPIHCTKGYESSSVTAKNCSVGIANHGLKSEKVNDADTPDHVPKSFQVNINDTPTAGEQIRTDKSPSYSSSLHSKLISAVSETKNEKKIIKGILKKQSKYVTLNGGSVVFGKQIGVSIRDSVELTKQKEKESENVKTKKKLKWFDEIAQGNEDKEEMGEDEELANQNQAKNSQVKSNLNNPSAAAKHHQGQFQTATMTTTPEATQVMTSVASTGYHFTKQAWADSKGQDSKLQEQNEASPRKGRQKVPRRARSARARLGSAASKTRKGAIFRPQSAGEAVSVVKSQGKIFIPHPPPKILPSEDKQLVTRNGETVIKPPRTLYTDIYSGSKGSMSVEHASYKDIPDDCSLPQGNSFTSSAVTFTPFPPSYTVSAYETVTKATYMANTVETVTQQKGLNSSLRRGPVYGESGLRVDHTPTDEEITKLWQGVRSALTSKDDDSQSFAAHNGLLSNLHQPRPNLSHLTIDGGSLMNGVKSVTRMGGFFVSPSNTAVNRRKQIMDSNGTKHRALLEQRRQTVGSATRKPALNGQGSVRTVQISPFPSNFEPVSMLNPDQVSESTAQFLLAENLAHTSTADSEILAAMETVQTQKHKFLQHRAQHLGLSALSMEEQKLLQSLDRLNHRLLHVQDACGWNPSATGVLQITSPFVINQGVPAGPATRSGEMSVATRYRNRSASADNRTRLQRRY</sequence>
<feature type="region of interest" description="Disordered" evidence="1">
    <location>
        <begin position="393"/>
        <end position="417"/>
    </location>
</feature>
<feature type="region of interest" description="Disordered" evidence="1">
    <location>
        <begin position="874"/>
        <end position="894"/>
    </location>
</feature>
<keyword evidence="3" id="KW-1185">Reference proteome</keyword>
<dbReference type="PANTHER" id="PTHR31191:SF4">
    <property type="entry name" value="CENTROSOMAL PROTEIN OF 126 KDA"/>
    <property type="match status" value="1"/>
</dbReference>
<dbReference type="AlphaFoldDB" id="A0AAD8DEF7"/>
<feature type="compositionally biased region" description="Basic residues" evidence="1">
    <location>
        <begin position="721"/>
        <end position="735"/>
    </location>
</feature>
<dbReference type="PANTHER" id="PTHR31191">
    <property type="entry name" value="CENTROSOMAL PROTEIN CEP126"/>
    <property type="match status" value="1"/>
</dbReference>
<evidence type="ECO:0000313" key="3">
    <source>
        <dbReference type="Proteomes" id="UP001230051"/>
    </source>
</evidence>
<accession>A0AAD8DEF7</accession>
<evidence type="ECO:0000313" key="2">
    <source>
        <dbReference type="EMBL" id="KAK1168218.1"/>
    </source>
</evidence>
<feature type="compositionally biased region" description="Polar residues" evidence="1">
    <location>
        <begin position="644"/>
        <end position="662"/>
    </location>
</feature>